<evidence type="ECO:0000313" key="1">
    <source>
        <dbReference type="EMBL" id="KAK7391231.1"/>
    </source>
</evidence>
<proteinExistence type="predicted"/>
<protein>
    <submittedName>
        <fullName evidence="1">Uncharacterized protein</fullName>
    </submittedName>
</protein>
<evidence type="ECO:0000313" key="2">
    <source>
        <dbReference type="Proteomes" id="UP001386955"/>
    </source>
</evidence>
<organism evidence="1 2">
    <name type="scientific">Psophocarpus tetragonolobus</name>
    <name type="common">Winged bean</name>
    <name type="synonym">Dolichos tetragonolobus</name>
    <dbReference type="NCBI Taxonomy" id="3891"/>
    <lineage>
        <taxon>Eukaryota</taxon>
        <taxon>Viridiplantae</taxon>
        <taxon>Streptophyta</taxon>
        <taxon>Embryophyta</taxon>
        <taxon>Tracheophyta</taxon>
        <taxon>Spermatophyta</taxon>
        <taxon>Magnoliopsida</taxon>
        <taxon>eudicotyledons</taxon>
        <taxon>Gunneridae</taxon>
        <taxon>Pentapetalae</taxon>
        <taxon>rosids</taxon>
        <taxon>fabids</taxon>
        <taxon>Fabales</taxon>
        <taxon>Fabaceae</taxon>
        <taxon>Papilionoideae</taxon>
        <taxon>50 kb inversion clade</taxon>
        <taxon>NPAAA clade</taxon>
        <taxon>indigoferoid/millettioid clade</taxon>
        <taxon>Phaseoleae</taxon>
        <taxon>Psophocarpus</taxon>
    </lineage>
</organism>
<dbReference type="EMBL" id="JAYMYS010000005">
    <property type="protein sequence ID" value="KAK7391231.1"/>
    <property type="molecule type" value="Genomic_DNA"/>
</dbReference>
<reference evidence="1 2" key="1">
    <citation type="submission" date="2024-01" db="EMBL/GenBank/DDBJ databases">
        <title>The genomes of 5 underutilized Papilionoideae crops provide insights into root nodulation and disease resistanc.</title>
        <authorList>
            <person name="Jiang F."/>
        </authorList>
    </citation>
    <scope>NUCLEOTIDE SEQUENCE [LARGE SCALE GENOMIC DNA]</scope>
    <source>
        <strain evidence="1">DUOXIRENSHENG_FW03</strain>
        <tissue evidence="1">Leaves</tissue>
    </source>
</reference>
<dbReference type="AlphaFoldDB" id="A0AAN9S8Z8"/>
<keyword evidence="2" id="KW-1185">Reference proteome</keyword>
<sequence length="78" mass="8663">MIAAHMGSFHSTQHLMMIPIGPATGTIPLIEGTNLFKAIASFAILVYRVIHRAYSNPTLALLDMNWLQNFPFSHLLQA</sequence>
<gene>
    <name evidence="1" type="ORF">VNO78_19643</name>
</gene>
<dbReference type="Proteomes" id="UP001386955">
    <property type="component" value="Unassembled WGS sequence"/>
</dbReference>
<name>A0AAN9S8Z8_PSOTE</name>
<accession>A0AAN9S8Z8</accession>
<comment type="caution">
    <text evidence="1">The sequence shown here is derived from an EMBL/GenBank/DDBJ whole genome shotgun (WGS) entry which is preliminary data.</text>
</comment>